<keyword evidence="4" id="KW-0813">Transport</keyword>
<comment type="similarity">
    <text evidence="2">Belongs to the Tom7 family.</text>
</comment>
<dbReference type="Pfam" id="PF08038">
    <property type="entry name" value="Tom7"/>
    <property type="match status" value="1"/>
</dbReference>
<gene>
    <name evidence="13" type="primary">RvY_00813-1</name>
    <name evidence="13" type="synonym">RvY_00813.1</name>
    <name evidence="13" type="ORF">RvY_00813</name>
</gene>
<keyword evidence="8 12" id="KW-1133">Transmembrane helix</keyword>
<evidence type="ECO:0000256" key="12">
    <source>
        <dbReference type="SAM" id="Phobius"/>
    </source>
</evidence>
<evidence type="ECO:0000256" key="7">
    <source>
        <dbReference type="ARBA" id="ARBA00022927"/>
    </source>
</evidence>
<proteinExistence type="inferred from homology"/>
<evidence type="ECO:0000256" key="3">
    <source>
        <dbReference type="ARBA" id="ARBA00014537"/>
    </source>
</evidence>
<evidence type="ECO:0000256" key="6">
    <source>
        <dbReference type="ARBA" id="ARBA00022787"/>
    </source>
</evidence>
<keyword evidence="14" id="KW-1185">Reference proteome</keyword>
<comment type="caution">
    <text evidence="13">The sequence shown here is derived from an EMBL/GenBank/DDBJ whole genome shotgun (WGS) entry which is preliminary data.</text>
</comment>
<evidence type="ECO:0000256" key="8">
    <source>
        <dbReference type="ARBA" id="ARBA00022989"/>
    </source>
</evidence>
<evidence type="ECO:0000256" key="4">
    <source>
        <dbReference type="ARBA" id="ARBA00022448"/>
    </source>
</evidence>
<dbReference type="GO" id="GO:0030150">
    <property type="term" value="P:protein import into mitochondrial matrix"/>
    <property type="evidence" value="ECO:0007669"/>
    <property type="project" value="InterPro"/>
</dbReference>
<dbReference type="GO" id="GO:1903955">
    <property type="term" value="P:positive regulation of protein targeting to mitochondrion"/>
    <property type="evidence" value="ECO:0007669"/>
    <property type="project" value="TreeGrafter"/>
</dbReference>
<evidence type="ECO:0000256" key="11">
    <source>
        <dbReference type="ARBA" id="ARBA00032786"/>
    </source>
</evidence>
<organism evidence="13 14">
    <name type="scientific">Ramazzottius varieornatus</name>
    <name type="common">Water bear</name>
    <name type="synonym">Tardigrade</name>
    <dbReference type="NCBI Taxonomy" id="947166"/>
    <lineage>
        <taxon>Eukaryota</taxon>
        <taxon>Metazoa</taxon>
        <taxon>Ecdysozoa</taxon>
        <taxon>Tardigrada</taxon>
        <taxon>Eutardigrada</taxon>
        <taxon>Parachela</taxon>
        <taxon>Hypsibioidea</taxon>
        <taxon>Ramazzottiidae</taxon>
        <taxon>Ramazzottius</taxon>
    </lineage>
</organism>
<evidence type="ECO:0000256" key="1">
    <source>
        <dbReference type="ARBA" id="ARBA00004572"/>
    </source>
</evidence>
<evidence type="ECO:0000256" key="2">
    <source>
        <dbReference type="ARBA" id="ARBA00010917"/>
    </source>
</evidence>
<comment type="subcellular location">
    <subcellularLocation>
        <location evidence="1">Mitochondrion outer membrane</location>
        <topology evidence="1">Single-pass membrane protein</topology>
    </subcellularLocation>
</comment>
<name>A0A1D1UNV7_RAMVA</name>
<feature type="transmembrane region" description="Helical" evidence="12">
    <location>
        <begin position="20"/>
        <end position="44"/>
    </location>
</feature>
<evidence type="ECO:0000256" key="10">
    <source>
        <dbReference type="ARBA" id="ARBA00023136"/>
    </source>
</evidence>
<evidence type="ECO:0000256" key="9">
    <source>
        <dbReference type="ARBA" id="ARBA00023128"/>
    </source>
</evidence>
<dbReference type="PANTHER" id="PTHR46722">
    <property type="entry name" value="MITOCHONDRIAL IMPORT RECEPTOR SUBUNIT TOM7 HOMOLOG"/>
    <property type="match status" value="1"/>
</dbReference>
<keyword evidence="5 12" id="KW-0812">Transmembrane</keyword>
<dbReference type="PANTHER" id="PTHR46722:SF1">
    <property type="entry name" value="MITOCHONDRIAL IMPORT RECEPTOR SUBUNIT TOM7 HOMOLOG"/>
    <property type="match status" value="1"/>
</dbReference>
<dbReference type="OrthoDB" id="284357at2759"/>
<accession>A0A1D1UNV7</accession>
<dbReference type="InterPro" id="IPR012621">
    <property type="entry name" value="Tom7"/>
</dbReference>
<evidence type="ECO:0000313" key="14">
    <source>
        <dbReference type="Proteomes" id="UP000186922"/>
    </source>
</evidence>
<dbReference type="GO" id="GO:0005742">
    <property type="term" value="C:mitochondrial outer membrane translocase complex"/>
    <property type="evidence" value="ECO:0007669"/>
    <property type="project" value="InterPro"/>
</dbReference>
<dbReference type="Proteomes" id="UP000186922">
    <property type="component" value="Unassembled WGS sequence"/>
</dbReference>
<keyword evidence="6" id="KW-1000">Mitochondrion outer membrane</keyword>
<keyword evidence="7" id="KW-0653">Protein transport</keyword>
<dbReference type="EMBL" id="BDGG01000001">
    <property type="protein sequence ID" value="GAU88043.1"/>
    <property type="molecule type" value="Genomic_DNA"/>
</dbReference>
<dbReference type="AlphaFoldDB" id="A0A1D1UNV7"/>
<keyword evidence="10 12" id="KW-0472">Membrane</keyword>
<evidence type="ECO:0000256" key="5">
    <source>
        <dbReference type="ARBA" id="ARBA00022692"/>
    </source>
</evidence>
<evidence type="ECO:0000313" key="13">
    <source>
        <dbReference type="EMBL" id="GAU88043.1"/>
    </source>
</evidence>
<protein>
    <recommendedName>
        <fullName evidence="3">Mitochondrial import receptor subunit TOM7 homolog</fullName>
    </recommendedName>
    <alternativeName>
        <fullName evidence="11">Translocase of outer membrane 7 kDa subunit homolog</fullName>
    </alternativeName>
</protein>
<sequence length="63" mass="6890">MDRQARRDGTDGMQVVKENIATFFNICGVVFHYTFIPVVIYLGVKAGTEPGMPPISIGSILFA</sequence>
<reference evidence="13 14" key="1">
    <citation type="journal article" date="2016" name="Nat. Commun.">
        <title>Extremotolerant tardigrade genome and improved radiotolerance of human cultured cells by tardigrade-unique protein.</title>
        <authorList>
            <person name="Hashimoto T."/>
            <person name="Horikawa D.D."/>
            <person name="Saito Y."/>
            <person name="Kuwahara H."/>
            <person name="Kozuka-Hata H."/>
            <person name="Shin-I T."/>
            <person name="Minakuchi Y."/>
            <person name="Ohishi K."/>
            <person name="Motoyama A."/>
            <person name="Aizu T."/>
            <person name="Enomoto A."/>
            <person name="Kondo K."/>
            <person name="Tanaka S."/>
            <person name="Hara Y."/>
            <person name="Koshikawa S."/>
            <person name="Sagara H."/>
            <person name="Miura T."/>
            <person name="Yokobori S."/>
            <person name="Miyagawa K."/>
            <person name="Suzuki Y."/>
            <person name="Kubo T."/>
            <person name="Oyama M."/>
            <person name="Kohara Y."/>
            <person name="Fujiyama A."/>
            <person name="Arakawa K."/>
            <person name="Katayama T."/>
            <person name="Toyoda A."/>
            <person name="Kunieda T."/>
        </authorList>
    </citation>
    <scope>NUCLEOTIDE SEQUENCE [LARGE SCALE GENOMIC DNA]</scope>
    <source>
        <strain evidence="13 14">YOKOZUNA-1</strain>
    </source>
</reference>
<keyword evidence="9" id="KW-0496">Mitochondrion</keyword>